<dbReference type="RefSeq" id="WP_130256700.1">
    <property type="nucleotide sequence ID" value="NZ_PNCM01000047.1"/>
</dbReference>
<feature type="region of interest" description="Disordered" evidence="1">
    <location>
        <begin position="127"/>
        <end position="187"/>
    </location>
</feature>
<reference evidence="3" key="4">
    <citation type="submission" date="2019-09" db="EMBL/GenBank/DDBJ databases">
        <title>Co-occurence of chitin degradation, pigmentation and bioactivity in marine Pseudoalteromonas.</title>
        <authorList>
            <person name="Sonnenschein E.C."/>
            <person name="Bech P.K."/>
        </authorList>
    </citation>
    <scope>NUCLEOTIDE SEQUENCE</scope>
    <source>
        <strain evidence="3">S1189</strain>
    </source>
</reference>
<reference evidence="5" key="3">
    <citation type="submission" date="2019-06" db="EMBL/GenBank/DDBJ databases">
        <title>Co-occurence of chitin degradation, pigmentation and bioactivity in marine Pseudoalteromonas.</title>
        <authorList>
            <person name="Sonnenschein E.C."/>
            <person name="Bech P.K."/>
        </authorList>
    </citation>
    <scope>NUCLEOTIDE SEQUENCE [LARGE SCALE GENOMIC DNA]</scope>
    <source>
        <strain evidence="5">S1189</strain>
    </source>
</reference>
<dbReference type="OrthoDB" id="6194496at2"/>
<evidence type="ECO:0000256" key="1">
    <source>
        <dbReference type="SAM" id="MobiDB-lite"/>
    </source>
</evidence>
<comment type="caution">
    <text evidence="2">The sequence shown here is derived from an EMBL/GenBank/DDBJ whole genome shotgun (WGS) entry which is preliminary data.</text>
</comment>
<name>A0A4Q7IJT9_9GAMM</name>
<feature type="region of interest" description="Disordered" evidence="1">
    <location>
        <begin position="78"/>
        <end position="102"/>
    </location>
</feature>
<dbReference type="EMBL" id="PPSX01000071">
    <property type="protein sequence ID" value="RZQ51885.1"/>
    <property type="molecule type" value="Genomic_DNA"/>
</dbReference>
<evidence type="ECO:0000313" key="3">
    <source>
        <dbReference type="EMBL" id="TMP77999.1"/>
    </source>
</evidence>
<gene>
    <name evidence="2" type="ORF">C1E23_16975</name>
    <name evidence="3" type="ORF">CWB73_18430</name>
</gene>
<evidence type="ECO:0000313" key="2">
    <source>
        <dbReference type="EMBL" id="RZQ51885.1"/>
    </source>
</evidence>
<dbReference type="Proteomes" id="UP000291338">
    <property type="component" value="Unassembled WGS sequence"/>
</dbReference>
<dbReference type="Proteomes" id="UP000307362">
    <property type="component" value="Unassembled WGS sequence"/>
</dbReference>
<reference evidence="2 4" key="2">
    <citation type="submission" date="2018-01" db="EMBL/GenBank/DDBJ databases">
        <title>Co-occurrence of chitin degradation, pigmentation and bioactivity in marine Pseudoalteromonas.</title>
        <authorList>
            <person name="Paulsen S."/>
            <person name="Gram L."/>
            <person name="Machado H."/>
        </authorList>
    </citation>
    <scope>NUCLEOTIDE SEQUENCE [LARGE SCALE GENOMIC DNA]</scope>
    <source>
        <strain evidence="2 4">S3898</strain>
    </source>
</reference>
<dbReference type="NCBIfam" id="TIGR02794">
    <property type="entry name" value="tolA_full"/>
    <property type="match status" value="2"/>
</dbReference>
<reference evidence="3 5" key="1">
    <citation type="submission" date="2017-12" db="EMBL/GenBank/DDBJ databases">
        <authorList>
            <person name="Paulsen S."/>
            <person name="Gram L.K."/>
        </authorList>
    </citation>
    <scope>NUCLEOTIDE SEQUENCE [LARGE SCALE GENOMIC DNA]</scope>
    <source>
        <strain evidence="3 5">S1189</strain>
    </source>
</reference>
<dbReference type="EMBL" id="PNCM01000047">
    <property type="protein sequence ID" value="TMP77999.1"/>
    <property type="molecule type" value="Genomic_DNA"/>
</dbReference>
<evidence type="ECO:0000313" key="4">
    <source>
        <dbReference type="Proteomes" id="UP000291338"/>
    </source>
</evidence>
<evidence type="ECO:0000313" key="5">
    <source>
        <dbReference type="Proteomes" id="UP000307362"/>
    </source>
</evidence>
<dbReference type="GO" id="GO:0043213">
    <property type="term" value="P:bacteriocin transport"/>
    <property type="evidence" value="ECO:0007669"/>
    <property type="project" value="InterPro"/>
</dbReference>
<sequence>MESLTSGFIKSFFLHIALGGLLFATANFEMPTPNVMQVQLNPVMEQPEENVVSAVSVDQQMVEQKIAELKQQEINKKRAEEKRIRDLEKRAQQARKDREAEARRIRKLEQQRLAKLEEKRKAEAQAKKARKIEEKQRADAEKARAEKLAAEKAAKAASDKRKAEEDALKKAEDARKKREAEEKRRAEEAEKARLKAIEEQLLQEQLAQEQAARNKLRRQQVLGEVEKYQALISQRIQSNLLTDEAMRGKECRVNIRLAFNGLVTSVKSLGGDKLVCDAALRAIRLADTLPVSKDKDVFEQLKNINLTIKPEL</sequence>
<dbReference type="Gene3D" id="3.30.1150.10">
    <property type="match status" value="1"/>
</dbReference>
<organism evidence="2 4">
    <name type="scientific">Pseudoalteromonas phenolica</name>
    <dbReference type="NCBI Taxonomy" id="161398"/>
    <lineage>
        <taxon>Bacteria</taxon>
        <taxon>Pseudomonadati</taxon>
        <taxon>Pseudomonadota</taxon>
        <taxon>Gammaproteobacteria</taxon>
        <taxon>Alteromonadales</taxon>
        <taxon>Pseudoalteromonadaceae</taxon>
        <taxon>Pseudoalteromonas</taxon>
    </lineage>
</organism>
<dbReference type="GO" id="GO:0019534">
    <property type="term" value="F:toxin transmembrane transporter activity"/>
    <property type="evidence" value="ECO:0007669"/>
    <property type="project" value="InterPro"/>
</dbReference>
<dbReference type="AlphaFoldDB" id="A0A4Q7IJT9"/>
<dbReference type="Pfam" id="PF06519">
    <property type="entry name" value="TolA"/>
    <property type="match status" value="1"/>
</dbReference>
<accession>A0A4Q7IJT9</accession>
<proteinExistence type="predicted"/>
<protein>
    <submittedName>
        <fullName evidence="2">Protein TolA</fullName>
    </submittedName>
</protein>
<dbReference type="GO" id="GO:0016020">
    <property type="term" value="C:membrane"/>
    <property type="evidence" value="ECO:0007669"/>
    <property type="project" value="InterPro"/>
</dbReference>
<dbReference type="SUPFAM" id="SSF74653">
    <property type="entry name" value="TolA/TonB C-terminal domain"/>
    <property type="match status" value="1"/>
</dbReference>
<dbReference type="InterPro" id="IPR014161">
    <property type="entry name" value="Tol-Pal_TolA"/>
</dbReference>